<dbReference type="EMBL" id="JWZT01004195">
    <property type="protein sequence ID" value="KII64583.1"/>
    <property type="molecule type" value="Genomic_DNA"/>
</dbReference>
<keyword evidence="2" id="KW-1185">Reference proteome</keyword>
<proteinExistence type="predicted"/>
<evidence type="ECO:0000313" key="1">
    <source>
        <dbReference type="EMBL" id="KII64583.1"/>
    </source>
</evidence>
<evidence type="ECO:0000313" key="2">
    <source>
        <dbReference type="Proteomes" id="UP000031668"/>
    </source>
</evidence>
<protein>
    <submittedName>
        <fullName evidence="1">Uncharacterized protein</fullName>
    </submittedName>
</protein>
<dbReference type="Proteomes" id="UP000031668">
    <property type="component" value="Unassembled WGS sequence"/>
</dbReference>
<gene>
    <name evidence="1" type="ORF">RF11_10241</name>
</gene>
<name>A0A0C2J603_THEKT</name>
<comment type="caution">
    <text evidence="1">The sequence shown here is derived from an EMBL/GenBank/DDBJ whole genome shotgun (WGS) entry which is preliminary data.</text>
</comment>
<organism evidence="1 2">
    <name type="scientific">Thelohanellus kitauei</name>
    <name type="common">Myxosporean</name>
    <dbReference type="NCBI Taxonomy" id="669202"/>
    <lineage>
        <taxon>Eukaryota</taxon>
        <taxon>Metazoa</taxon>
        <taxon>Cnidaria</taxon>
        <taxon>Myxozoa</taxon>
        <taxon>Myxosporea</taxon>
        <taxon>Bivalvulida</taxon>
        <taxon>Platysporina</taxon>
        <taxon>Myxobolidae</taxon>
        <taxon>Thelohanellus</taxon>
    </lineage>
</organism>
<reference evidence="1 2" key="1">
    <citation type="journal article" date="2014" name="Genome Biol. Evol.">
        <title>The genome of the myxosporean Thelohanellus kitauei shows adaptations to nutrient acquisition within its fish host.</title>
        <authorList>
            <person name="Yang Y."/>
            <person name="Xiong J."/>
            <person name="Zhou Z."/>
            <person name="Huo F."/>
            <person name="Miao W."/>
            <person name="Ran C."/>
            <person name="Liu Y."/>
            <person name="Zhang J."/>
            <person name="Feng J."/>
            <person name="Wang M."/>
            <person name="Wang M."/>
            <person name="Wang L."/>
            <person name="Yao B."/>
        </authorList>
    </citation>
    <scope>NUCLEOTIDE SEQUENCE [LARGE SCALE GENOMIC DNA]</scope>
    <source>
        <strain evidence="1">Wuqing</strain>
    </source>
</reference>
<accession>A0A0C2J603</accession>
<dbReference type="AlphaFoldDB" id="A0A0C2J603"/>
<sequence>MSPNIIKIRHIEGLTQSFIHELFSGIDFHKISPPLTSNGVWRLYVASRGHYLQLLSRPYVFGNSIFEEGPNCLKLALTTSLACFKSEQKISPSQIYIYNRSAKLTTSEQIVEAIPEISDVHISKSSYENGNLFIFNIYDRSMFLKILHLNGSSLNGTIAYLMTYGDDITINNMSSNILVAPNCAYPSNPLEKTIADTIKTASTQAKLIHPKNLKEFKTMINHGINCINTYKLDFGYHFYPQQFK</sequence>